<dbReference type="PANTHER" id="PTHR13228">
    <property type="entry name" value="CONSERVED OLIGOMERIC GOLGI COMPLEX COMPONENT 5"/>
    <property type="match status" value="1"/>
</dbReference>
<proteinExistence type="predicted"/>
<comment type="caution">
    <text evidence="1">The sequence shown here is derived from an EMBL/GenBank/DDBJ whole genome shotgun (WGS) entry which is preliminary data.</text>
</comment>
<name>A0A448X3T0_9PLAT</name>
<dbReference type="Proteomes" id="UP000784294">
    <property type="component" value="Unassembled WGS sequence"/>
</dbReference>
<sequence>MDSTHTAPDENADFITSSAAPCSSLFSRRFNMLARLQEAASGESSEPAGLLGWAVDLLTKALPAAAAQAGAIREALEGEYPKLLRLFLDLQRRLDSTSKMVTCAKAMAAPPLAVNTLGNPYLGVSPTPLRMLLTLLSPFEVAYLQRSVSRLFDKIELAFSAAGPPISVAEEAAMELEGIVQAAANELTYAAVQYDLLCKVSSRLR</sequence>
<protein>
    <submittedName>
        <fullName evidence="1">Uncharacterized protein</fullName>
    </submittedName>
</protein>
<evidence type="ECO:0000313" key="1">
    <source>
        <dbReference type="EMBL" id="VEL27193.1"/>
    </source>
</evidence>
<dbReference type="PANTHER" id="PTHR13228:SF3">
    <property type="entry name" value="CONSERVED OLIGOMERIC GOLGI COMPLEX SUBUNIT 5"/>
    <property type="match status" value="1"/>
</dbReference>
<dbReference type="InterPro" id="IPR019465">
    <property type="entry name" value="Cog5"/>
</dbReference>
<gene>
    <name evidence="1" type="ORF">PXEA_LOCUS20633</name>
</gene>
<dbReference type="OrthoDB" id="18786at2759"/>
<dbReference type="GO" id="GO:0006891">
    <property type="term" value="P:intra-Golgi vesicle-mediated transport"/>
    <property type="evidence" value="ECO:0007669"/>
    <property type="project" value="InterPro"/>
</dbReference>
<evidence type="ECO:0000313" key="2">
    <source>
        <dbReference type="Proteomes" id="UP000784294"/>
    </source>
</evidence>
<reference evidence="1" key="1">
    <citation type="submission" date="2018-11" db="EMBL/GenBank/DDBJ databases">
        <authorList>
            <consortium name="Pathogen Informatics"/>
        </authorList>
    </citation>
    <scope>NUCLEOTIDE SEQUENCE</scope>
</reference>
<dbReference type="EMBL" id="CAAALY010085568">
    <property type="protein sequence ID" value="VEL27193.1"/>
    <property type="molecule type" value="Genomic_DNA"/>
</dbReference>
<organism evidence="1 2">
    <name type="scientific">Protopolystoma xenopodis</name>
    <dbReference type="NCBI Taxonomy" id="117903"/>
    <lineage>
        <taxon>Eukaryota</taxon>
        <taxon>Metazoa</taxon>
        <taxon>Spiralia</taxon>
        <taxon>Lophotrochozoa</taxon>
        <taxon>Platyhelminthes</taxon>
        <taxon>Monogenea</taxon>
        <taxon>Polyopisthocotylea</taxon>
        <taxon>Polystomatidea</taxon>
        <taxon>Polystomatidae</taxon>
        <taxon>Protopolystoma</taxon>
    </lineage>
</organism>
<dbReference type="AlphaFoldDB" id="A0A448X3T0"/>
<accession>A0A448X3T0</accession>
<dbReference type="GO" id="GO:0017119">
    <property type="term" value="C:Golgi transport complex"/>
    <property type="evidence" value="ECO:0007669"/>
    <property type="project" value="InterPro"/>
</dbReference>
<keyword evidence="2" id="KW-1185">Reference proteome</keyword>